<keyword evidence="3" id="KW-0378">Hydrolase</keyword>
<dbReference type="Pfam" id="PF05685">
    <property type="entry name" value="Uma2"/>
    <property type="match status" value="1"/>
</dbReference>
<keyword evidence="3" id="KW-0255">Endonuclease</keyword>
<organism evidence="3 4">
    <name type="scientific">Nocardiopsis endophytica</name>
    <dbReference type="NCBI Taxonomy" id="3018445"/>
    <lineage>
        <taxon>Bacteria</taxon>
        <taxon>Bacillati</taxon>
        <taxon>Actinomycetota</taxon>
        <taxon>Actinomycetes</taxon>
        <taxon>Streptosporangiales</taxon>
        <taxon>Nocardiopsidaceae</taxon>
        <taxon>Nocardiopsis</taxon>
    </lineage>
</organism>
<dbReference type="PANTHER" id="PTHR35400:SF3">
    <property type="entry name" value="SLL1072 PROTEIN"/>
    <property type="match status" value="1"/>
</dbReference>
<dbReference type="CDD" id="cd06260">
    <property type="entry name" value="DUF820-like"/>
    <property type="match status" value="1"/>
</dbReference>
<dbReference type="SUPFAM" id="SSF52980">
    <property type="entry name" value="Restriction endonuclease-like"/>
    <property type="match status" value="1"/>
</dbReference>
<evidence type="ECO:0000313" key="3">
    <source>
        <dbReference type="EMBL" id="MDA2814301.1"/>
    </source>
</evidence>
<dbReference type="Proteomes" id="UP001527866">
    <property type="component" value="Unassembled WGS sequence"/>
</dbReference>
<evidence type="ECO:0000313" key="4">
    <source>
        <dbReference type="Proteomes" id="UP001527866"/>
    </source>
</evidence>
<dbReference type="GO" id="GO:0004519">
    <property type="term" value="F:endonuclease activity"/>
    <property type="evidence" value="ECO:0007669"/>
    <property type="project" value="UniProtKB-KW"/>
</dbReference>
<dbReference type="InterPro" id="IPR011335">
    <property type="entry name" value="Restrct_endonuc-II-like"/>
</dbReference>
<feature type="domain" description="Putative restriction endonuclease" evidence="2">
    <location>
        <begin position="19"/>
        <end position="164"/>
    </location>
</feature>
<sequence>MSVMSMGEWTPPDRPLTVDDLRDMPDDGRRYELVDGRLDVSPAPINDHSIVEHRISWWLEAKAPKGMRVFGTVGINLYGDRSNHRIPDSAVVRSEDLERPYLTRPPLLVVEVVSPESALRDFNTKRTQYARFGIPSYWVVSPVPEQPGIVEYRLAGEAYEEKAMVYGAGVFTTDAPFPVSLVPHWLVADDDDWKEHIGGPADGGAAG</sequence>
<dbReference type="EMBL" id="JAQFWQ010000113">
    <property type="protein sequence ID" value="MDA2814301.1"/>
    <property type="molecule type" value="Genomic_DNA"/>
</dbReference>
<proteinExistence type="predicted"/>
<keyword evidence="4" id="KW-1185">Reference proteome</keyword>
<protein>
    <submittedName>
        <fullName evidence="3">Uma2 family endonuclease</fullName>
    </submittedName>
</protein>
<evidence type="ECO:0000256" key="1">
    <source>
        <dbReference type="SAM" id="MobiDB-lite"/>
    </source>
</evidence>
<gene>
    <name evidence="3" type="ORF">O4J56_26880</name>
</gene>
<keyword evidence="3" id="KW-0540">Nuclease</keyword>
<evidence type="ECO:0000259" key="2">
    <source>
        <dbReference type="Pfam" id="PF05685"/>
    </source>
</evidence>
<dbReference type="PANTHER" id="PTHR35400">
    <property type="entry name" value="SLR1083 PROTEIN"/>
    <property type="match status" value="1"/>
</dbReference>
<dbReference type="Gene3D" id="3.90.1570.10">
    <property type="entry name" value="tt1808, chain A"/>
    <property type="match status" value="1"/>
</dbReference>
<comment type="caution">
    <text evidence="3">The sequence shown here is derived from an EMBL/GenBank/DDBJ whole genome shotgun (WGS) entry which is preliminary data.</text>
</comment>
<name>A0ABT4UBF2_9ACTN</name>
<dbReference type="RefSeq" id="WP_270689653.1">
    <property type="nucleotide sequence ID" value="NZ_JAQFWQ010000113.1"/>
</dbReference>
<dbReference type="InterPro" id="IPR012296">
    <property type="entry name" value="Nuclease_put_TT1808"/>
</dbReference>
<feature type="region of interest" description="Disordered" evidence="1">
    <location>
        <begin position="1"/>
        <end position="22"/>
    </location>
</feature>
<accession>A0ABT4UBF2</accession>
<reference evidence="3 4" key="1">
    <citation type="submission" date="2023-01" db="EMBL/GenBank/DDBJ databases">
        <title>Draft genome sequence of Nocardiopsis sp. RSe5-2 isolated from halophytes.</title>
        <authorList>
            <person name="Duangmal K."/>
            <person name="Chantavorakit T."/>
        </authorList>
    </citation>
    <scope>NUCLEOTIDE SEQUENCE [LARGE SCALE GENOMIC DNA]</scope>
    <source>
        <strain evidence="3 4">RSe5-2</strain>
    </source>
</reference>
<dbReference type="InterPro" id="IPR008538">
    <property type="entry name" value="Uma2"/>
</dbReference>